<dbReference type="InterPro" id="IPR036551">
    <property type="entry name" value="Flavin_trans-like"/>
</dbReference>
<organism evidence="2 3">
    <name type="scientific">Streptomyces rhizosphaericus</name>
    <dbReference type="NCBI Taxonomy" id="114699"/>
    <lineage>
        <taxon>Bacteria</taxon>
        <taxon>Bacillati</taxon>
        <taxon>Actinomycetota</taxon>
        <taxon>Actinomycetes</taxon>
        <taxon>Kitasatosporales</taxon>
        <taxon>Streptomycetaceae</taxon>
        <taxon>Streptomyces</taxon>
        <taxon>Streptomyces violaceusniger group</taxon>
    </lineage>
</organism>
<protein>
    <submittedName>
        <fullName evidence="2">Flavoprotein</fullName>
    </submittedName>
</protein>
<gene>
    <name evidence="2" type="ORF">G4H13_33400</name>
</gene>
<dbReference type="InterPro" id="IPR003382">
    <property type="entry name" value="Flavoprotein"/>
</dbReference>
<dbReference type="Proteomes" id="UP000476310">
    <property type="component" value="Unassembled WGS sequence"/>
</dbReference>
<evidence type="ECO:0000313" key="3">
    <source>
        <dbReference type="Proteomes" id="UP000476310"/>
    </source>
</evidence>
<reference evidence="2" key="1">
    <citation type="submission" date="2020-02" db="EMBL/GenBank/DDBJ databases">
        <title>A new Streptomyces sp. for controlling soil-borne diseases.</title>
        <authorList>
            <person name="Li X."/>
            <person name="Tian Y."/>
            <person name="Gao K."/>
        </authorList>
    </citation>
    <scope>NUCLEOTIDE SEQUENCE [LARGE SCALE GENOMIC DNA]</scope>
    <source>
        <strain evidence="2">0250</strain>
    </source>
</reference>
<accession>A0A6G4ARC1</accession>
<sequence>MTDSRVLYLIACAAPPAQRIRTGIEKAQAAGWDVCLVLTPSAARWLDEELPELAELTGHPVRTAYKLPQQADVFPPPDALLVAPATFNTMNKWAQGIADTLALGLVTEAIGLQLPVVALPYLNQAQAGHPALGRSVDFLRANGVTVLLGGDGFTPHIPKQGNVDAYPWDVALAALSPRHGPGRGTHDDRRG</sequence>
<dbReference type="RefSeq" id="WP_164433255.1">
    <property type="nucleotide sequence ID" value="NZ_JAAIKT010000053.1"/>
</dbReference>
<dbReference type="SUPFAM" id="SSF52507">
    <property type="entry name" value="Homo-oligomeric flavin-containing Cys decarboxylases, HFCD"/>
    <property type="match status" value="1"/>
</dbReference>
<feature type="domain" description="Flavoprotein" evidence="1">
    <location>
        <begin position="17"/>
        <end position="120"/>
    </location>
</feature>
<comment type="caution">
    <text evidence="2">The sequence shown here is derived from an EMBL/GenBank/DDBJ whole genome shotgun (WGS) entry which is preliminary data.</text>
</comment>
<proteinExistence type="predicted"/>
<dbReference type="Pfam" id="PF02441">
    <property type="entry name" value="Flavoprotein"/>
    <property type="match status" value="1"/>
</dbReference>
<evidence type="ECO:0000259" key="1">
    <source>
        <dbReference type="Pfam" id="PF02441"/>
    </source>
</evidence>
<dbReference type="EMBL" id="JAAIKT010000053">
    <property type="protein sequence ID" value="NEW75131.1"/>
    <property type="molecule type" value="Genomic_DNA"/>
</dbReference>
<keyword evidence="3" id="KW-1185">Reference proteome</keyword>
<evidence type="ECO:0000313" key="2">
    <source>
        <dbReference type="EMBL" id="NEW75131.1"/>
    </source>
</evidence>
<dbReference type="GO" id="GO:0003824">
    <property type="term" value="F:catalytic activity"/>
    <property type="evidence" value="ECO:0007669"/>
    <property type="project" value="InterPro"/>
</dbReference>
<name>A0A6G4ARC1_9ACTN</name>
<dbReference type="Gene3D" id="3.40.50.1950">
    <property type="entry name" value="Flavin prenyltransferase-like"/>
    <property type="match status" value="1"/>
</dbReference>
<dbReference type="AlphaFoldDB" id="A0A6G4ARC1"/>